<dbReference type="PROSITE" id="PS50089">
    <property type="entry name" value="ZF_RING_2"/>
    <property type="match status" value="1"/>
</dbReference>
<dbReference type="GO" id="GO:0043240">
    <property type="term" value="C:Fanconi anaemia nuclear complex"/>
    <property type="evidence" value="ECO:0007669"/>
    <property type="project" value="InterPro"/>
</dbReference>
<dbReference type="CDD" id="cd16490">
    <property type="entry name" value="RING-CH-C4HC3_FANCL"/>
    <property type="match status" value="1"/>
</dbReference>
<dbReference type="InterPro" id="IPR016135">
    <property type="entry name" value="UBQ-conjugating_enzyme/RWD"/>
</dbReference>
<sequence length="388" mass="44428">MQASAEGSYIVLPLNDEKTRADCLFSVNGKDFIVYIEEINQHAKHSTPVIQISWNLKSILVCNQTGTSLLDLKSPFSNKFLQNIAKLISESSSEASQHPTGKGDFLISAKILDQIEHIGWDKLVGVSSDFSEISLQALDKANRQHVLNVKLKSGNLEFIADFPLSFAFTWDEDKTVKDIYESFLNQIEDFQEFWDVMEELDNACWVLEPENPSRKATYRKIAVVPNVSLKIDVDPKHPRLFPAITWLGSESMVFSFREKVLDRIEVSIFFSFKTILILIVLFLQLWENVEPIHSNLERLLDLTLPSKEERKDDVDNYDLTCCICYTERLNGEVPSKTCDNPQCGQSFHNYCLYEWLRSLIQTRRQGNKVFGTCPVCEQPISCKPPENQ</sequence>
<organism evidence="5">
    <name type="scientific">Moina brachiata</name>
    <dbReference type="NCBI Taxonomy" id="675436"/>
    <lineage>
        <taxon>Eukaryota</taxon>
        <taxon>Metazoa</taxon>
        <taxon>Ecdysozoa</taxon>
        <taxon>Arthropoda</taxon>
        <taxon>Crustacea</taxon>
        <taxon>Branchiopoda</taxon>
        <taxon>Diplostraca</taxon>
        <taxon>Cladocera</taxon>
        <taxon>Anomopoda</taxon>
        <taxon>Moinidae</taxon>
        <taxon>Moina</taxon>
    </lineage>
</organism>
<accession>A0A4Y7NM54</accession>
<dbReference type="Gene3D" id="3.10.110.20">
    <property type="entry name" value="RWD domain-like"/>
    <property type="match status" value="1"/>
</dbReference>
<dbReference type="InterPro" id="IPR026850">
    <property type="entry name" value="FANCL_C"/>
</dbReference>
<dbReference type="Gene3D" id="3.30.40.10">
    <property type="entry name" value="Zinc/RING finger domain, C3HC4 (zinc finger)"/>
    <property type="match status" value="1"/>
</dbReference>
<evidence type="ECO:0000313" key="5">
    <source>
        <dbReference type="EMBL" id="SVE93325.1"/>
    </source>
</evidence>
<gene>
    <name evidence="5" type="primary">EOG090X0G12</name>
</gene>
<keyword evidence="2" id="KW-0862">Zinc</keyword>
<dbReference type="EMBL" id="LR023706">
    <property type="protein sequence ID" value="SVE93325.1"/>
    <property type="molecule type" value="mRNA"/>
</dbReference>
<evidence type="ECO:0000256" key="3">
    <source>
        <dbReference type="PROSITE-ProRule" id="PRU00175"/>
    </source>
</evidence>
<dbReference type="PANTHER" id="PTHR13206">
    <property type="entry name" value="UBIQUITIN LIGASE PROTEIN PHF9 FANCONI ANEMIA GROUP L PROTEIN"/>
    <property type="match status" value="1"/>
</dbReference>
<dbReference type="SUPFAM" id="SSF57850">
    <property type="entry name" value="RING/U-box"/>
    <property type="match status" value="1"/>
</dbReference>
<dbReference type="InterPro" id="IPR026848">
    <property type="entry name" value="Fancl"/>
</dbReference>
<dbReference type="InterPro" id="IPR013083">
    <property type="entry name" value="Znf_RING/FYVE/PHD"/>
</dbReference>
<keyword evidence="1 3" id="KW-0479">Metal-binding</keyword>
<evidence type="ECO:0000256" key="1">
    <source>
        <dbReference type="ARBA" id="ARBA00022771"/>
    </source>
</evidence>
<dbReference type="GO" id="GO:0036297">
    <property type="term" value="P:interstrand cross-link repair"/>
    <property type="evidence" value="ECO:0007669"/>
    <property type="project" value="InterPro"/>
</dbReference>
<dbReference type="SMART" id="SM01197">
    <property type="entry name" value="FANCL_C"/>
    <property type="match status" value="1"/>
</dbReference>
<feature type="domain" description="RING-type" evidence="4">
    <location>
        <begin position="321"/>
        <end position="377"/>
    </location>
</feature>
<evidence type="ECO:0000259" key="4">
    <source>
        <dbReference type="PROSITE" id="PS50089"/>
    </source>
</evidence>
<evidence type="ECO:0000256" key="2">
    <source>
        <dbReference type="ARBA" id="ARBA00022833"/>
    </source>
</evidence>
<dbReference type="GO" id="GO:0008270">
    <property type="term" value="F:zinc ion binding"/>
    <property type="evidence" value="ECO:0007669"/>
    <property type="project" value="UniProtKB-KW"/>
</dbReference>
<dbReference type="CDD" id="cd23832">
    <property type="entry name" value="DRWD-C_FANCL"/>
    <property type="match status" value="1"/>
</dbReference>
<name>A0A4Y7NM54_9CRUS</name>
<dbReference type="Gene3D" id="3.10.110.10">
    <property type="entry name" value="Ubiquitin Conjugating Enzyme"/>
    <property type="match status" value="1"/>
</dbReference>
<proteinExistence type="evidence at transcript level"/>
<reference evidence="5" key="1">
    <citation type="submission" date="2018-08" db="EMBL/GenBank/DDBJ databases">
        <authorList>
            <person name="Cornetti L."/>
        </authorList>
    </citation>
    <scope>NUCLEOTIDE SEQUENCE</scope>
    <source>
        <strain evidence="5">DE-FRO-2-1</strain>
    </source>
</reference>
<dbReference type="Pfam" id="PF18891">
    <property type="entry name" value="FANCL_d3"/>
    <property type="match status" value="1"/>
</dbReference>
<dbReference type="PANTHER" id="PTHR13206:SF0">
    <property type="entry name" value="E3 UBIQUITIN-PROTEIN LIGASE FANCL"/>
    <property type="match status" value="1"/>
</dbReference>
<dbReference type="InterPro" id="IPR044037">
    <property type="entry name" value="FANCL_d3"/>
</dbReference>
<dbReference type="CDD" id="cd23831">
    <property type="entry name" value="DRWD-N_FANCL"/>
    <property type="match status" value="1"/>
</dbReference>
<dbReference type="InterPro" id="IPR043898">
    <property type="entry name" value="FANCL_d2"/>
</dbReference>
<protein>
    <submittedName>
        <fullName evidence="5">EOG090X0G12</fullName>
    </submittedName>
</protein>
<dbReference type="Pfam" id="PF18890">
    <property type="entry name" value="FANCL_d2"/>
    <property type="match status" value="1"/>
</dbReference>
<dbReference type="GO" id="GO:0006513">
    <property type="term" value="P:protein monoubiquitination"/>
    <property type="evidence" value="ECO:0007669"/>
    <property type="project" value="TreeGrafter"/>
</dbReference>
<dbReference type="InterPro" id="IPR001841">
    <property type="entry name" value="Znf_RING"/>
</dbReference>
<dbReference type="AlphaFoldDB" id="A0A4Y7NM54"/>
<dbReference type="InterPro" id="IPR043003">
    <property type="entry name" value="FANCL_d3_sf"/>
</dbReference>
<dbReference type="GO" id="GO:0061630">
    <property type="term" value="F:ubiquitin protein ligase activity"/>
    <property type="evidence" value="ECO:0007669"/>
    <property type="project" value="TreeGrafter"/>
</dbReference>
<keyword evidence="1 3" id="KW-0863">Zinc-finger</keyword>
<dbReference type="Pfam" id="PF11793">
    <property type="entry name" value="FANCL_C"/>
    <property type="match status" value="1"/>
</dbReference>